<comment type="caution">
    <text evidence="10">Lacks conserved residue(s) required for the propagation of feature annotation.</text>
</comment>
<dbReference type="InterPro" id="IPR013825">
    <property type="entry name" value="Topo_IA_cen_sub2"/>
</dbReference>
<accession>A0A2G9LJI9</accession>
<feature type="domain" description="Toprim" evidence="11">
    <location>
        <begin position="21"/>
        <end position="158"/>
    </location>
</feature>
<dbReference type="NCBIfam" id="TIGR01057">
    <property type="entry name" value="topA_arch"/>
    <property type="match status" value="1"/>
</dbReference>
<dbReference type="GO" id="GO:0005694">
    <property type="term" value="C:chromosome"/>
    <property type="evidence" value="ECO:0007669"/>
    <property type="project" value="InterPro"/>
</dbReference>
<evidence type="ECO:0000256" key="8">
    <source>
        <dbReference type="ARBA" id="ARBA00023125"/>
    </source>
</evidence>
<evidence type="ECO:0000256" key="3">
    <source>
        <dbReference type="ARBA" id="ARBA00022723"/>
    </source>
</evidence>
<evidence type="ECO:0000256" key="1">
    <source>
        <dbReference type="ARBA" id="ARBA00000213"/>
    </source>
</evidence>
<dbReference type="SUPFAM" id="SSF57783">
    <property type="entry name" value="Zinc beta-ribbon"/>
    <property type="match status" value="1"/>
</dbReference>
<evidence type="ECO:0000256" key="2">
    <source>
        <dbReference type="ARBA" id="ARBA00009446"/>
    </source>
</evidence>
<gene>
    <name evidence="10 13" type="primary">topA</name>
    <name evidence="13" type="ORF">COW69_00650</name>
</gene>
<dbReference type="Pfam" id="PF01396">
    <property type="entry name" value="Zn_ribbon_Top1"/>
    <property type="match status" value="1"/>
</dbReference>
<comment type="subunit">
    <text evidence="10">Monomer.</text>
</comment>
<dbReference type="SMART" id="SM00436">
    <property type="entry name" value="TOP1Bc"/>
    <property type="match status" value="1"/>
</dbReference>
<dbReference type="GO" id="GO:0003917">
    <property type="term" value="F:DNA topoisomerase type I (single strand cut, ATP-independent) activity"/>
    <property type="evidence" value="ECO:0007669"/>
    <property type="project" value="UniProtKB-UniRule"/>
</dbReference>
<keyword evidence="4" id="KW-0863">Zinc-finger</keyword>
<dbReference type="InterPro" id="IPR006171">
    <property type="entry name" value="TOPRIM_dom"/>
</dbReference>
<dbReference type="EC" id="5.6.2.1" evidence="10"/>
<feature type="domain" description="Topo IA-type catalytic" evidence="12">
    <location>
        <begin position="172"/>
        <end position="592"/>
    </location>
</feature>
<dbReference type="PRINTS" id="PR00417">
    <property type="entry name" value="PRTPISMRASEI"/>
</dbReference>
<dbReference type="SMART" id="SM00437">
    <property type="entry name" value="TOP1Ac"/>
    <property type="match status" value="1"/>
</dbReference>
<feature type="site" description="Interaction with DNA" evidence="10">
    <location>
        <position position="338"/>
    </location>
</feature>
<dbReference type="PROSITE" id="PS52039">
    <property type="entry name" value="TOPO_IA_2"/>
    <property type="match status" value="1"/>
</dbReference>
<evidence type="ECO:0000313" key="14">
    <source>
        <dbReference type="Proteomes" id="UP000229789"/>
    </source>
</evidence>
<dbReference type="EMBL" id="PCUF01000006">
    <property type="protein sequence ID" value="PIN66706.1"/>
    <property type="molecule type" value="Genomic_DNA"/>
</dbReference>
<protein>
    <recommendedName>
        <fullName evidence="10">DNA topoisomerase 1</fullName>
        <ecNumber evidence="10">5.6.2.1</ecNumber>
    </recommendedName>
    <alternativeName>
        <fullName evidence="10">DNA topoisomerase I</fullName>
    </alternativeName>
</protein>
<dbReference type="GO" id="GO:0006281">
    <property type="term" value="P:DNA repair"/>
    <property type="evidence" value="ECO:0007669"/>
    <property type="project" value="TreeGrafter"/>
</dbReference>
<dbReference type="HAMAP" id="MF_00952">
    <property type="entry name" value="Topoisom_1_prok"/>
    <property type="match status" value="1"/>
</dbReference>
<dbReference type="AlphaFoldDB" id="A0A2G9LJI9"/>
<organism evidence="13 14">
    <name type="scientific">Huberarchaeum crystalense</name>
    <dbReference type="NCBI Taxonomy" id="2014257"/>
    <lineage>
        <taxon>Archaea</taxon>
        <taxon>Candidatus Huberarchaeota</taxon>
        <taxon>Candidatus Huberarchaeia</taxon>
        <taxon>Candidatus Huberarchaeales</taxon>
        <taxon>Candidatus Huberarchaeaceae</taxon>
        <taxon>Candidatus Huberarchaeum</taxon>
    </lineage>
</organism>
<dbReference type="Gene3D" id="2.70.20.10">
    <property type="entry name" value="Topoisomerase I, domain 3"/>
    <property type="match status" value="1"/>
</dbReference>
<feature type="active site" description="O-(5'-phospho-DNA)-tyrosine intermediate" evidence="10">
    <location>
        <position position="336"/>
    </location>
</feature>
<evidence type="ECO:0000256" key="10">
    <source>
        <dbReference type="HAMAP-Rule" id="MF_00952"/>
    </source>
</evidence>
<dbReference type="CDD" id="cd00186">
    <property type="entry name" value="TOP1Ac"/>
    <property type="match status" value="1"/>
</dbReference>
<evidence type="ECO:0000313" key="13">
    <source>
        <dbReference type="EMBL" id="PIN66706.1"/>
    </source>
</evidence>
<evidence type="ECO:0000256" key="6">
    <source>
        <dbReference type="ARBA" id="ARBA00022842"/>
    </source>
</evidence>
<dbReference type="InterPro" id="IPR003602">
    <property type="entry name" value="Topo_IA_DNA-bd_dom"/>
</dbReference>
<evidence type="ECO:0000256" key="7">
    <source>
        <dbReference type="ARBA" id="ARBA00023029"/>
    </source>
</evidence>
<dbReference type="InterPro" id="IPR028612">
    <property type="entry name" value="Topoisom_1_IA"/>
</dbReference>
<comment type="caution">
    <text evidence="13">The sequence shown here is derived from an EMBL/GenBank/DDBJ whole genome shotgun (WGS) entry which is preliminary data.</text>
</comment>
<name>A0A2G9LJI9_HUBC1</name>
<dbReference type="InterPro" id="IPR000380">
    <property type="entry name" value="Topo_IA"/>
</dbReference>
<evidence type="ECO:0000256" key="4">
    <source>
        <dbReference type="ARBA" id="ARBA00022771"/>
    </source>
</evidence>
<dbReference type="InterPro" id="IPR013497">
    <property type="entry name" value="Topo_IA_cen"/>
</dbReference>
<dbReference type="Gene3D" id="1.10.290.10">
    <property type="entry name" value="Topoisomerase I, domain 4"/>
    <property type="match status" value="1"/>
</dbReference>
<reference evidence="13 14" key="1">
    <citation type="submission" date="2017-09" db="EMBL/GenBank/DDBJ databases">
        <title>Depth-based differentiation of microbial function through sediment-hosted aquifers and enrichment of novel symbionts in the deep terrestrial subsurface.</title>
        <authorList>
            <person name="Probst A.J."/>
            <person name="Ladd B."/>
            <person name="Jarett J.K."/>
            <person name="Geller-Mcgrath D.E."/>
            <person name="Sieber C.M."/>
            <person name="Emerson J.B."/>
            <person name="Anantharaman K."/>
            <person name="Thomas B.C."/>
            <person name="Malmstrom R."/>
            <person name="Stieglmeier M."/>
            <person name="Klingl A."/>
            <person name="Woyke T."/>
            <person name="Ryan C.M."/>
            <person name="Banfield J.F."/>
        </authorList>
    </citation>
    <scope>NUCLEOTIDE SEQUENCE [LARGE SCALE GENOMIC DNA]</scope>
    <source>
        <strain evidence="13">CG18_big_fil_WC_8_21_14_2_50_31_19</strain>
    </source>
</reference>
<dbReference type="PROSITE" id="PS50880">
    <property type="entry name" value="TOPRIM"/>
    <property type="match status" value="1"/>
</dbReference>
<feature type="site" description="Interaction with DNA" evidence="10">
    <location>
        <position position="70"/>
    </location>
</feature>
<keyword evidence="7 10" id="KW-0799">Topoisomerase</keyword>
<comment type="catalytic activity">
    <reaction evidence="1 10">
        <text>ATP-independent breakage of single-stranded DNA, followed by passage and rejoining.</text>
        <dbReference type="EC" id="5.6.2.1"/>
    </reaction>
</comment>
<dbReference type="Gene3D" id="3.40.50.140">
    <property type="match status" value="1"/>
</dbReference>
<feature type="site" description="Interaction with DNA" evidence="10">
    <location>
        <position position="182"/>
    </location>
</feature>
<dbReference type="GO" id="GO:0008270">
    <property type="term" value="F:zinc ion binding"/>
    <property type="evidence" value="ECO:0007669"/>
    <property type="project" value="UniProtKB-KW"/>
</dbReference>
<keyword evidence="9 10" id="KW-0413">Isomerase</keyword>
<dbReference type="Proteomes" id="UP000229789">
    <property type="component" value="Unassembled WGS sequence"/>
</dbReference>
<dbReference type="PANTHER" id="PTHR11390:SF26">
    <property type="entry name" value="DNA TOPOISOMERASE 1"/>
    <property type="match status" value="1"/>
</dbReference>
<dbReference type="PANTHER" id="PTHR11390">
    <property type="entry name" value="PROKARYOTIC DNA TOPOISOMERASE"/>
    <property type="match status" value="1"/>
</dbReference>
<sequence>MVFYKSINTAIHNKYNMSSQKITIIVEKPSVAQQFAKIFDNIKPQKSGAVTYYKAKQDNEEILIFPAAGHLYTLTANGNKTFPQFNVRWAPLSEVSKGAEFSEKFLKTIIKYGGNADIYINACDYDIEGSVIGNNILIQGLGAAPMNIKRMKYSTLTKGELTKAFQNLENFDRKMTESGVVRHIVDWYYGINVSRSLMDALAEQRKADPKTMYTTLSAGRVQTPALAILVKREKEIIAFIPQFYWQVKLLLDGFSLFFMYEEDKIWDKAEAKKIIDACKGKFATIASIEKKEKDLLSPTPFNLTDLQMEAYRVFGFVPSQTQQIAQELYIATYISYPRTSSQKLPATLGLRNVIQQIALQNEYNSLCAKLLAMPDLKPNEGKKEDLAHPAIYPTGEFPKSLTTDQKKLYDLIVKRFLATFGEPAIRESTKIVAQIEDYKFLLTLLRTKKQGWLELYMPYSNLKEDTQVVSVEKGELVTVKDINLEEKQTEPPKRYSQASFVKELEKKGLGTKATRAEIVRTLYNRKYIENTSQIGVTKLGIVVEKVLEEYIPTLIDENMTADLQQKLEDIQINKISDAEVLEASKVHITNAIRDFSLHKLDIGKELKSQLYEARQEATNFGKCKCSGDLVLKRSRFGQFVGCSNYPNCKQTSSLPKSALIQKTEKLCEKCGFPAVTVVRKGKRPFTMCLNSECETRVAFREKYKEYKNTKRK</sequence>
<dbReference type="GO" id="GO:0006310">
    <property type="term" value="P:DNA recombination"/>
    <property type="evidence" value="ECO:0007669"/>
    <property type="project" value="TreeGrafter"/>
</dbReference>
<dbReference type="Gene3D" id="3.30.65.10">
    <property type="entry name" value="Bacterial Topoisomerase I, domain 1"/>
    <property type="match status" value="1"/>
</dbReference>
<keyword evidence="5" id="KW-0862">Zinc</keyword>
<dbReference type="Pfam" id="PF01131">
    <property type="entry name" value="Topoisom_bac"/>
    <property type="match status" value="1"/>
</dbReference>
<dbReference type="InterPro" id="IPR013824">
    <property type="entry name" value="Topo_IA_cen_sub1"/>
</dbReference>
<evidence type="ECO:0000259" key="11">
    <source>
        <dbReference type="PROSITE" id="PS50880"/>
    </source>
</evidence>
<dbReference type="GO" id="GO:0006265">
    <property type="term" value="P:DNA topological change"/>
    <property type="evidence" value="ECO:0007669"/>
    <property type="project" value="UniProtKB-UniRule"/>
</dbReference>
<dbReference type="SMART" id="SM00493">
    <property type="entry name" value="TOPRIM"/>
    <property type="match status" value="1"/>
</dbReference>
<comment type="similarity">
    <text evidence="2 10">Belongs to the type IA topoisomerase family.</text>
</comment>
<keyword evidence="3" id="KW-0479">Metal-binding</keyword>
<dbReference type="InterPro" id="IPR013498">
    <property type="entry name" value="Topo_IA_Znf"/>
</dbReference>
<dbReference type="InterPro" id="IPR003601">
    <property type="entry name" value="Topo_IA_2"/>
</dbReference>
<dbReference type="InterPro" id="IPR023405">
    <property type="entry name" value="Topo_IA_core_domain"/>
</dbReference>
<evidence type="ECO:0000256" key="9">
    <source>
        <dbReference type="ARBA" id="ARBA00023235"/>
    </source>
</evidence>
<keyword evidence="6" id="KW-0460">Magnesium</keyword>
<feature type="site" description="Interaction with DNA" evidence="10">
    <location>
        <position position="525"/>
    </location>
</feature>
<keyword evidence="8 10" id="KW-0238">DNA-binding</keyword>
<dbReference type="Pfam" id="PF01751">
    <property type="entry name" value="Toprim"/>
    <property type="match status" value="1"/>
</dbReference>
<dbReference type="SUPFAM" id="SSF56712">
    <property type="entry name" value="Prokaryotic type I DNA topoisomerase"/>
    <property type="match status" value="1"/>
</dbReference>
<evidence type="ECO:0000259" key="12">
    <source>
        <dbReference type="PROSITE" id="PS52039"/>
    </source>
</evidence>
<feature type="site" description="Interaction with DNA" evidence="10">
    <location>
        <position position="186"/>
    </location>
</feature>
<dbReference type="Gene3D" id="1.10.460.10">
    <property type="entry name" value="Topoisomerase I, domain 2"/>
    <property type="match status" value="1"/>
</dbReference>
<dbReference type="GO" id="GO:0003677">
    <property type="term" value="F:DNA binding"/>
    <property type="evidence" value="ECO:0007669"/>
    <property type="project" value="UniProtKB-KW"/>
</dbReference>
<feature type="region of interest" description="Interaction with DNA" evidence="10">
    <location>
        <begin position="217"/>
        <end position="222"/>
    </location>
</feature>
<dbReference type="InterPro" id="IPR013826">
    <property type="entry name" value="Topo_IA_cen_sub3"/>
</dbReference>
<evidence type="ECO:0000256" key="5">
    <source>
        <dbReference type="ARBA" id="ARBA00022833"/>
    </source>
</evidence>
<dbReference type="InterPro" id="IPR005739">
    <property type="entry name" value="TopoI_arch"/>
</dbReference>
<proteinExistence type="inferred from homology"/>
<comment type="function">
    <text evidence="10">Releases the supercoiling and torsional tension of DNA, which is introduced during the DNA replication and transcription, by transiently cleaving and rejoining one strand of the DNA duplex. Introduces a single-strand break via transesterification at a target site in duplex DNA. The scissile phosphodiester is attacked by the catalytic tyrosine of the enzyme, resulting in the formation of a DNA-(5'-phosphotyrosyl)-enzyme intermediate and the expulsion of a 3'-OH DNA strand. The free DNA strand then undergoes passage around the unbroken strand, thus removing DNA supercoils. Finally, in the religation step, the DNA 3'-OH attacks the covalent intermediate to expel the active-site tyrosine and restore the DNA phosphodiester backbone.</text>
</comment>